<dbReference type="InterPro" id="IPR013042">
    <property type="entry name" value="DUF1592"/>
</dbReference>
<dbReference type="InterPro" id="IPR013036">
    <property type="entry name" value="DUF1587"/>
</dbReference>
<dbReference type="EMBL" id="CP036433">
    <property type="protein sequence ID" value="QDU92418.1"/>
    <property type="molecule type" value="Genomic_DNA"/>
</dbReference>
<dbReference type="PANTHER" id="PTHR35889:SF3">
    <property type="entry name" value="F-BOX DOMAIN-CONTAINING PROTEIN"/>
    <property type="match status" value="1"/>
</dbReference>
<evidence type="ECO:0000259" key="3">
    <source>
        <dbReference type="Pfam" id="PF07626"/>
    </source>
</evidence>
<dbReference type="InterPro" id="IPR036909">
    <property type="entry name" value="Cyt_c-like_dom_sf"/>
</dbReference>
<name>A0A518DKQ2_9BACT</name>
<dbReference type="OrthoDB" id="1524066at2"/>
<dbReference type="Pfam" id="PF07637">
    <property type="entry name" value="PSD5"/>
    <property type="match status" value="1"/>
</dbReference>
<keyword evidence="9" id="KW-1185">Reference proteome</keyword>
<evidence type="ECO:0000313" key="8">
    <source>
        <dbReference type="EMBL" id="QDU92418.1"/>
    </source>
</evidence>
<dbReference type="InterPro" id="IPR011429">
    <property type="entry name" value="Cyt_c_Planctomycete-type"/>
</dbReference>
<dbReference type="Pfam" id="PF07624">
    <property type="entry name" value="PSD2"/>
    <property type="match status" value="1"/>
</dbReference>
<dbReference type="Proteomes" id="UP000317648">
    <property type="component" value="Chromosome"/>
</dbReference>
<feature type="domain" description="DUF1585" evidence="2">
    <location>
        <begin position="741"/>
        <end position="811"/>
    </location>
</feature>
<feature type="domain" description="DUF1588" evidence="4">
    <location>
        <begin position="628"/>
        <end position="723"/>
    </location>
</feature>
<dbReference type="Pfam" id="PF07626">
    <property type="entry name" value="PSD3"/>
    <property type="match status" value="1"/>
</dbReference>
<dbReference type="Pfam" id="PF07635">
    <property type="entry name" value="PSCyt1"/>
    <property type="match status" value="1"/>
</dbReference>
<evidence type="ECO:0000259" key="5">
    <source>
        <dbReference type="Pfam" id="PF07631"/>
    </source>
</evidence>
<accession>A0A518DKQ2</accession>
<feature type="signal peptide" evidence="1">
    <location>
        <begin position="1"/>
        <end position="31"/>
    </location>
</feature>
<dbReference type="AlphaFoldDB" id="A0A518DKQ2"/>
<evidence type="ECO:0000259" key="6">
    <source>
        <dbReference type="Pfam" id="PF07635"/>
    </source>
</evidence>
<sequence length="814" mass="92264" precursor="true">MAIKNSSAVRILYLAASATSLIAFGAATLSADEHAASFGQEIQPFLRSHCVRCHGPDREEGGLRVDRLGPIGSKPEFANVWLELRDRIVKNEMPPKDEPQPAAEQRVMLLDWINEELRLAREASSHTGHVMRRLNRAEYRETLRELLDLHPAIDTARDLPEDDTYHGFDNIGSALNISPVQMRVYVENAARVMDLAFPSGRRPQQELTRILAMDAVDFYRANDAVRAWRQETNGKVIPKAEYERQKKEVMSAVPDVDLTRTIRFGTTSQTEYRDEGVEFSNMGNVQWGGRPAGLYRLRFRVRAIANSRGDLPMLSVTLTTSPPNVDQPVMTVDLTPEFRIYEMEAFAQPHFSTLRFEAAVMGNRYFYKRGAAAPRIMVESLEIEGPIVEDWPSPAWHEYFGGAEDSEEDAREIIARFAEKAFRRPPTSSRMDQFLAFYQTRRDAGDEFETAVKLVMQAILATPEFLFLVEEEPASAEGPQPLDDYELAARLSYFLWSGPPDEELYSLAKTGRLHEEKTLLTQARRMMLHPRAARFAENFTGQWLMLRTLGQMAPDSRKFVEWEETLQESMRKETELFFLHLLQNDLPVTNLIDSDFAMLNGRLAYFYGIEGVSGYEFRRVSLEETEQRGGLLGQASILTLTSDGIRTLPMKRGAFILENLLGDPLPPPPNDVPPVKESTGATLRERLAAHRSMPACASCHAKLDPFGFALENFNAIGKWREKEEETRLPIDASGELKELGQFETFAEFKGLMTMRRDDVARCVSEKLLMYALGRPLDFTDEPVIEAIANRTKEDGYKLSRLVLAIVASDPFRTK</sequence>
<dbReference type="SUPFAM" id="SSF46626">
    <property type="entry name" value="Cytochrome c"/>
    <property type="match status" value="1"/>
</dbReference>
<gene>
    <name evidence="8" type="ORF">Pla8534_01660</name>
</gene>
<dbReference type="InterPro" id="IPR013043">
    <property type="entry name" value="DUF1595"/>
</dbReference>
<protein>
    <submittedName>
        <fullName evidence="8">Planctomycete cytochrome C</fullName>
    </submittedName>
</protein>
<evidence type="ECO:0000259" key="7">
    <source>
        <dbReference type="Pfam" id="PF07637"/>
    </source>
</evidence>
<dbReference type="Pfam" id="PF07627">
    <property type="entry name" value="PSCyt3"/>
    <property type="match status" value="1"/>
</dbReference>
<organism evidence="8 9">
    <name type="scientific">Lignipirellula cremea</name>
    <dbReference type="NCBI Taxonomy" id="2528010"/>
    <lineage>
        <taxon>Bacteria</taxon>
        <taxon>Pseudomonadati</taxon>
        <taxon>Planctomycetota</taxon>
        <taxon>Planctomycetia</taxon>
        <taxon>Pirellulales</taxon>
        <taxon>Pirellulaceae</taxon>
        <taxon>Lignipirellula</taxon>
    </lineage>
</organism>
<feature type="domain" description="DUF1587" evidence="3">
    <location>
        <begin position="132"/>
        <end position="197"/>
    </location>
</feature>
<feature type="domain" description="DUF1592" evidence="5">
    <location>
        <begin position="482"/>
        <end position="609"/>
    </location>
</feature>
<feature type="domain" description="Cytochrome C Planctomycete-type" evidence="6">
    <location>
        <begin position="50"/>
        <end position="97"/>
    </location>
</feature>
<proteinExistence type="predicted"/>
<dbReference type="InterPro" id="IPR013039">
    <property type="entry name" value="DUF1588"/>
</dbReference>
<evidence type="ECO:0000313" key="9">
    <source>
        <dbReference type="Proteomes" id="UP000317648"/>
    </source>
</evidence>
<dbReference type="InterPro" id="IPR011478">
    <property type="entry name" value="DUF1585"/>
</dbReference>
<evidence type="ECO:0000259" key="2">
    <source>
        <dbReference type="Pfam" id="PF07624"/>
    </source>
</evidence>
<feature type="domain" description="DUF1595" evidence="7">
    <location>
        <begin position="410"/>
        <end position="470"/>
    </location>
</feature>
<dbReference type="PANTHER" id="PTHR35889">
    <property type="entry name" value="CYCLOINULO-OLIGOSACCHARIDE FRUCTANOTRANSFERASE-RELATED"/>
    <property type="match status" value="1"/>
</dbReference>
<dbReference type="KEGG" id="lcre:Pla8534_01660"/>
<keyword evidence="1" id="KW-0732">Signal</keyword>
<dbReference type="GO" id="GO:0009055">
    <property type="term" value="F:electron transfer activity"/>
    <property type="evidence" value="ECO:0007669"/>
    <property type="project" value="InterPro"/>
</dbReference>
<evidence type="ECO:0000259" key="4">
    <source>
        <dbReference type="Pfam" id="PF07627"/>
    </source>
</evidence>
<reference evidence="8 9" key="1">
    <citation type="submission" date="2019-02" db="EMBL/GenBank/DDBJ databases">
        <title>Deep-cultivation of Planctomycetes and their phenomic and genomic characterization uncovers novel biology.</title>
        <authorList>
            <person name="Wiegand S."/>
            <person name="Jogler M."/>
            <person name="Boedeker C."/>
            <person name="Pinto D."/>
            <person name="Vollmers J."/>
            <person name="Rivas-Marin E."/>
            <person name="Kohn T."/>
            <person name="Peeters S.H."/>
            <person name="Heuer A."/>
            <person name="Rast P."/>
            <person name="Oberbeckmann S."/>
            <person name="Bunk B."/>
            <person name="Jeske O."/>
            <person name="Meyerdierks A."/>
            <person name="Storesund J.E."/>
            <person name="Kallscheuer N."/>
            <person name="Luecker S."/>
            <person name="Lage O.M."/>
            <person name="Pohl T."/>
            <person name="Merkel B.J."/>
            <person name="Hornburger P."/>
            <person name="Mueller R.-W."/>
            <person name="Bruemmer F."/>
            <person name="Labrenz M."/>
            <person name="Spormann A.M."/>
            <person name="Op den Camp H."/>
            <person name="Overmann J."/>
            <person name="Amann R."/>
            <person name="Jetten M.S.M."/>
            <person name="Mascher T."/>
            <person name="Medema M.H."/>
            <person name="Devos D.P."/>
            <person name="Kaster A.-K."/>
            <person name="Ovreas L."/>
            <person name="Rohde M."/>
            <person name="Galperin M.Y."/>
            <person name="Jogler C."/>
        </authorList>
    </citation>
    <scope>NUCLEOTIDE SEQUENCE [LARGE SCALE GENOMIC DNA]</scope>
    <source>
        <strain evidence="8 9">Pla85_3_4</strain>
    </source>
</reference>
<evidence type="ECO:0000256" key="1">
    <source>
        <dbReference type="SAM" id="SignalP"/>
    </source>
</evidence>
<dbReference type="GO" id="GO:0020037">
    <property type="term" value="F:heme binding"/>
    <property type="evidence" value="ECO:0007669"/>
    <property type="project" value="InterPro"/>
</dbReference>
<feature type="chain" id="PRO_5021767552" evidence="1">
    <location>
        <begin position="32"/>
        <end position="814"/>
    </location>
</feature>
<dbReference type="Pfam" id="PF07631">
    <property type="entry name" value="PSD4"/>
    <property type="match status" value="1"/>
</dbReference>